<feature type="non-terminal residue" evidence="1">
    <location>
        <position position="1"/>
    </location>
</feature>
<comment type="caution">
    <text evidence="1">The sequence shown here is derived from an EMBL/GenBank/DDBJ whole genome shotgun (WGS) entry which is preliminary data.</text>
</comment>
<name>A0A427AGN8_ENSVE</name>
<evidence type="ECO:0000313" key="1">
    <source>
        <dbReference type="EMBL" id="RRT75419.1"/>
    </source>
</evidence>
<gene>
    <name evidence="1" type="ORF">B296_00024358</name>
</gene>
<dbReference type="PANTHER" id="PTHR46245">
    <property type="entry name" value="B3 DOMAIN-CONTAINING PROTEIN OS07G0563300"/>
    <property type="match status" value="1"/>
</dbReference>
<organism evidence="1 2">
    <name type="scientific">Ensete ventricosum</name>
    <name type="common">Abyssinian banana</name>
    <name type="synonym">Musa ensete</name>
    <dbReference type="NCBI Taxonomy" id="4639"/>
    <lineage>
        <taxon>Eukaryota</taxon>
        <taxon>Viridiplantae</taxon>
        <taxon>Streptophyta</taxon>
        <taxon>Embryophyta</taxon>
        <taxon>Tracheophyta</taxon>
        <taxon>Spermatophyta</taxon>
        <taxon>Magnoliopsida</taxon>
        <taxon>Liliopsida</taxon>
        <taxon>Zingiberales</taxon>
        <taxon>Musaceae</taxon>
        <taxon>Ensete</taxon>
    </lineage>
</organism>
<protein>
    <submittedName>
        <fullName evidence="1">Uncharacterized protein</fullName>
    </submittedName>
</protein>
<proteinExistence type="predicted"/>
<reference evidence="1 2" key="1">
    <citation type="journal article" date="2014" name="Agronomy (Basel)">
        <title>A Draft Genome Sequence for Ensete ventricosum, the Drought-Tolerant Tree Against Hunger.</title>
        <authorList>
            <person name="Harrison J."/>
            <person name="Moore K.A."/>
            <person name="Paszkiewicz K."/>
            <person name="Jones T."/>
            <person name="Grant M."/>
            <person name="Ambacheew D."/>
            <person name="Muzemil S."/>
            <person name="Studholme D.J."/>
        </authorList>
    </citation>
    <scope>NUCLEOTIDE SEQUENCE [LARGE SCALE GENOMIC DNA]</scope>
</reference>
<dbReference type="Proteomes" id="UP000287651">
    <property type="component" value="Unassembled WGS sequence"/>
</dbReference>
<dbReference type="EMBL" id="AMZH03002485">
    <property type="protein sequence ID" value="RRT75419.1"/>
    <property type="molecule type" value="Genomic_DNA"/>
</dbReference>
<sequence length="178" mass="19782">LADGVGEVHERGVWGDGSRGRVEAGVGAEIGWIRYSMPQVRVLNFNCFAVTFSRIDPEGKLVMGYRKATNTVPLQSLKGAMDPYLSSQSEHLNLSDGEISWQKGGTSNEGMQLQPLQKRTRNIGAKSRRLLMNTDDALELKLTWEEAQELLRPPPSAKPSIVTIEDYDVEEYDVSNIC</sequence>
<dbReference type="PANTHER" id="PTHR46245:SF2">
    <property type="entry name" value="B3 DOMAIN-CONTAINING TRANSCRIPTION REPRESSOR VAL2"/>
    <property type="match status" value="1"/>
</dbReference>
<accession>A0A427AGN8</accession>
<dbReference type="AlphaFoldDB" id="A0A427AGN8"/>
<evidence type="ECO:0000313" key="2">
    <source>
        <dbReference type="Proteomes" id="UP000287651"/>
    </source>
</evidence>